<accession>A0A261FHG1</accession>
<dbReference type="EMBL" id="MWWV01000004">
    <property type="protein sequence ID" value="OZG58455.1"/>
    <property type="molecule type" value="Genomic_DNA"/>
</dbReference>
<keyword evidence="4" id="KW-1185">Reference proteome</keyword>
<feature type="transmembrane region" description="Helical" evidence="2">
    <location>
        <begin position="57"/>
        <end position="78"/>
    </location>
</feature>
<dbReference type="RefSeq" id="WP_094662913.1">
    <property type="nucleotide sequence ID" value="NZ_MWWV01000004.1"/>
</dbReference>
<feature type="compositionally biased region" description="Low complexity" evidence="1">
    <location>
        <begin position="330"/>
        <end position="351"/>
    </location>
</feature>
<reference evidence="3 4" key="1">
    <citation type="journal article" date="2017" name="BMC Genomics">
        <title>Comparative genomic and phylogenomic analyses of the Bifidobacteriaceae family.</title>
        <authorList>
            <person name="Lugli G.A."/>
            <person name="Milani C."/>
            <person name="Turroni F."/>
            <person name="Duranti S."/>
            <person name="Mancabelli L."/>
            <person name="Mangifesta M."/>
            <person name="Ferrario C."/>
            <person name="Modesto M."/>
            <person name="Mattarelli P."/>
            <person name="Jiri K."/>
            <person name="van Sinderen D."/>
            <person name="Ventura M."/>
        </authorList>
    </citation>
    <scope>NUCLEOTIDE SEQUENCE [LARGE SCALE GENOMIC DNA]</scope>
    <source>
        <strain evidence="3 4">DSM 100201</strain>
    </source>
</reference>
<name>A0A261FHG1_9BIFI</name>
<keyword evidence="2" id="KW-1133">Transmembrane helix</keyword>
<gene>
    <name evidence="3" type="ORF">BTIS_0824</name>
</gene>
<evidence type="ECO:0000313" key="4">
    <source>
        <dbReference type="Proteomes" id="UP000216444"/>
    </source>
</evidence>
<proteinExistence type="predicted"/>
<feature type="region of interest" description="Disordered" evidence="1">
    <location>
        <begin position="256"/>
        <end position="357"/>
    </location>
</feature>
<keyword evidence="2" id="KW-0472">Membrane</keyword>
<protein>
    <submittedName>
        <fullName evidence="3">Colicin transporter</fullName>
    </submittedName>
</protein>
<sequence length="378" mass="39049">MTDSNDDETTRNAIAAPTDSEDGSISEAKATRNDDSANEGNSTNKDGSSAKHPRRKAIAAGVGIAIMLALAGGVYAYMSRSAHEAALSDCEASISTVTKTMSLWDDARKDADETATITADQVADSATVDTLAKLYTTKDAKPQACNASDSTSTLRETTDHNKSLAGKYSDLVKRIDPAVDAVQASQALKTLTNTIGNGQSLLDSSNGQVKDESTRGVLQTAINEANDLSKNENATTQQLSDAKIKLDDAMNAVNQSVQERQADEQAAAEAATKAAAQAQAKSQMSTNNSTTGSSTANNRTTTNSTTSNGPSGNSNSGSNAASDTGTSNGTQNTTPNQSGSQSSGNGTSTQPPCNGTLENGHCWVDFGPGWSGDGWKID</sequence>
<organism evidence="3 4">
    <name type="scientific">Bifidobacterium tissieri</name>
    <dbReference type="NCBI Taxonomy" id="1630162"/>
    <lineage>
        <taxon>Bacteria</taxon>
        <taxon>Bacillati</taxon>
        <taxon>Actinomycetota</taxon>
        <taxon>Actinomycetes</taxon>
        <taxon>Bifidobacteriales</taxon>
        <taxon>Bifidobacteriaceae</taxon>
        <taxon>Bifidobacterium</taxon>
    </lineage>
</organism>
<dbReference type="Gene3D" id="1.20.1270.90">
    <property type="entry name" value="AF1782-like"/>
    <property type="match status" value="1"/>
</dbReference>
<feature type="compositionally biased region" description="Low complexity" evidence="1">
    <location>
        <begin position="264"/>
        <end position="322"/>
    </location>
</feature>
<dbReference type="Proteomes" id="UP000216444">
    <property type="component" value="Unassembled WGS sequence"/>
</dbReference>
<evidence type="ECO:0000256" key="1">
    <source>
        <dbReference type="SAM" id="MobiDB-lite"/>
    </source>
</evidence>
<feature type="region of interest" description="Disordered" evidence="1">
    <location>
        <begin position="1"/>
        <end position="54"/>
    </location>
</feature>
<keyword evidence="2" id="KW-0812">Transmembrane</keyword>
<evidence type="ECO:0000256" key="2">
    <source>
        <dbReference type="SAM" id="Phobius"/>
    </source>
</evidence>
<feature type="compositionally biased region" description="Polar residues" evidence="1">
    <location>
        <begin position="38"/>
        <end position="47"/>
    </location>
</feature>
<comment type="caution">
    <text evidence="3">The sequence shown here is derived from an EMBL/GenBank/DDBJ whole genome shotgun (WGS) entry which is preliminary data.</text>
</comment>
<evidence type="ECO:0000313" key="3">
    <source>
        <dbReference type="EMBL" id="OZG58455.1"/>
    </source>
</evidence>
<dbReference type="AlphaFoldDB" id="A0A261FHG1"/>